<proteinExistence type="predicted"/>
<organism evidence="1 2">
    <name type="scientific">Dyadobacter frigoris</name>
    <dbReference type="NCBI Taxonomy" id="2576211"/>
    <lineage>
        <taxon>Bacteria</taxon>
        <taxon>Pseudomonadati</taxon>
        <taxon>Bacteroidota</taxon>
        <taxon>Cytophagia</taxon>
        <taxon>Cytophagales</taxon>
        <taxon>Spirosomataceae</taxon>
        <taxon>Dyadobacter</taxon>
    </lineage>
</organism>
<dbReference type="InterPro" id="IPR045767">
    <property type="entry name" value="DUF6134"/>
</dbReference>
<sequence>MIFKTNCPFTSTAFKQLFIVLICFLTVNAYGQQYRNYSVIWRGKEVGFLKATSQSQPQGQFYATDSEMNINMLLTFKIQSNTTNLFSNAQLKDAQVQRFVNKKKKLAATTRFTDNHYELKKDDDDVVKFKSNIPATVTWLYFNEPIQKSEIFSEVFQTFLKFKEIAASVYETTLPDGDIMTYTYRSGVLQRVEIESGYGEFIFKLKI</sequence>
<dbReference type="Pfam" id="PF19630">
    <property type="entry name" value="DUF6134"/>
    <property type="match status" value="1"/>
</dbReference>
<gene>
    <name evidence="1" type="ORF">FDK13_20455</name>
</gene>
<reference evidence="1 2" key="1">
    <citation type="submission" date="2019-05" db="EMBL/GenBank/DDBJ databases">
        <title>Dyadobacter AR-3-8 sp. nov., isolated from arctic soil.</title>
        <authorList>
            <person name="Chaudhary D.K."/>
        </authorList>
    </citation>
    <scope>NUCLEOTIDE SEQUENCE [LARGE SCALE GENOMIC DNA]</scope>
    <source>
        <strain evidence="1 2">AR-3-8</strain>
    </source>
</reference>
<dbReference type="OrthoDB" id="1121030at2"/>
<name>A0A4U6D1H9_9BACT</name>
<dbReference type="AlphaFoldDB" id="A0A4U6D1H9"/>
<evidence type="ECO:0000313" key="2">
    <source>
        <dbReference type="Proteomes" id="UP000304900"/>
    </source>
</evidence>
<protein>
    <recommendedName>
        <fullName evidence="3">DUF3108 domain-containing protein</fullName>
    </recommendedName>
</protein>
<comment type="caution">
    <text evidence="1">The sequence shown here is derived from an EMBL/GenBank/DDBJ whole genome shotgun (WGS) entry which is preliminary data.</text>
</comment>
<dbReference type="EMBL" id="SZVO01000010">
    <property type="protein sequence ID" value="TKT90115.1"/>
    <property type="molecule type" value="Genomic_DNA"/>
</dbReference>
<accession>A0A4U6D1H9</accession>
<keyword evidence="2" id="KW-1185">Reference proteome</keyword>
<evidence type="ECO:0008006" key="3">
    <source>
        <dbReference type="Google" id="ProtNLM"/>
    </source>
</evidence>
<dbReference type="RefSeq" id="WP_137341879.1">
    <property type="nucleotide sequence ID" value="NZ_BSQH01000004.1"/>
</dbReference>
<evidence type="ECO:0000313" key="1">
    <source>
        <dbReference type="EMBL" id="TKT90115.1"/>
    </source>
</evidence>
<dbReference type="Proteomes" id="UP000304900">
    <property type="component" value="Unassembled WGS sequence"/>
</dbReference>